<accession>A0ABS0EWN5</accession>
<comment type="similarity">
    <text evidence="5">Belongs to the 4-toluene sulfonate uptake permease (TSUP) (TC 2.A.102) family.</text>
</comment>
<keyword evidence="5" id="KW-1003">Cell membrane</keyword>
<keyword evidence="3 5" id="KW-1133">Transmembrane helix</keyword>
<dbReference type="RefSeq" id="WP_195876352.1">
    <property type="nucleotide sequence ID" value="NZ_JADOEL010000017.1"/>
</dbReference>
<reference evidence="6 7" key="1">
    <citation type="submission" date="2020-11" db="EMBL/GenBank/DDBJ databases">
        <title>WGS of Herminiimonas contaminans strain Marseille-Q4544 isolated from planarians Schmidtea mediterranea.</title>
        <authorList>
            <person name="Kangale L."/>
        </authorList>
    </citation>
    <scope>NUCLEOTIDE SEQUENCE [LARGE SCALE GENOMIC DNA]</scope>
    <source>
        <strain evidence="6 7">Marseille-Q4544</strain>
    </source>
</reference>
<feature type="transmembrane region" description="Helical" evidence="5">
    <location>
        <begin position="192"/>
        <end position="212"/>
    </location>
</feature>
<keyword evidence="2 5" id="KW-0812">Transmembrane</keyword>
<evidence type="ECO:0000256" key="3">
    <source>
        <dbReference type="ARBA" id="ARBA00022989"/>
    </source>
</evidence>
<organism evidence="6 7">
    <name type="scientific">Herminiimonas contaminans</name>
    <dbReference type="NCBI Taxonomy" id="1111140"/>
    <lineage>
        <taxon>Bacteria</taxon>
        <taxon>Pseudomonadati</taxon>
        <taxon>Pseudomonadota</taxon>
        <taxon>Betaproteobacteria</taxon>
        <taxon>Burkholderiales</taxon>
        <taxon>Oxalobacteraceae</taxon>
        <taxon>Herminiimonas</taxon>
    </lineage>
</organism>
<dbReference type="EMBL" id="JADOEL010000017">
    <property type="protein sequence ID" value="MBF8179258.1"/>
    <property type="molecule type" value="Genomic_DNA"/>
</dbReference>
<feature type="transmembrane region" description="Helical" evidence="5">
    <location>
        <begin position="71"/>
        <end position="90"/>
    </location>
</feature>
<dbReference type="PANTHER" id="PTHR43701:SF2">
    <property type="entry name" value="MEMBRANE TRANSPORTER PROTEIN YJNA-RELATED"/>
    <property type="match status" value="1"/>
</dbReference>
<dbReference type="InterPro" id="IPR051598">
    <property type="entry name" value="TSUP/Inactive_protease-like"/>
</dbReference>
<dbReference type="InterPro" id="IPR002781">
    <property type="entry name" value="TM_pro_TauE-like"/>
</dbReference>
<protein>
    <recommendedName>
        <fullName evidence="5">Probable membrane transporter protein</fullName>
    </recommendedName>
</protein>
<dbReference type="PANTHER" id="PTHR43701">
    <property type="entry name" value="MEMBRANE TRANSPORTER PROTEIN MJ0441-RELATED"/>
    <property type="match status" value="1"/>
</dbReference>
<feature type="transmembrane region" description="Helical" evidence="5">
    <location>
        <begin position="219"/>
        <end position="238"/>
    </location>
</feature>
<name>A0ABS0EWN5_9BURK</name>
<gene>
    <name evidence="6" type="ORF">IXC47_16370</name>
</gene>
<feature type="transmembrane region" description="Helical" evidence="5">
    <location>
        <begin position="12"/>
        <end position="36"/>
    </location>
</feature>
<feature type="transmembrane region" description="Helical" evidence="5">
    <location>
        <begin position="157"/>
        <end position="180"/>
    </location>
</feature>
<feature type="transmembrane region" description="Helical" evidence="5">
    <location>
        <begin position="42"/>
        <end position="59"/>
    </location>
</feature>
<dbReference type="Proteomes" id="UP000657372">
    <property type="component" value="Unassembled WGS sequence"/>
</dbReference>
<evidence type="ECO:0000313" key="7">
    <source>
        <dbReference type="Proteomes" id="UP000657372"/>
    </source>
</evidence>
<feature type="transmembrane region" description="Helical" evidence="5">
    <location>
        <begin position="244"/>
        <end position="264"/>
    </location>
</feature>
<sequence>MLLSGLLMGGSIGLLLGLTGAGGGILAVPALVVGMGFTLTEAKPIALIAIGLAAFLGCMDGWRQGLVRYRAALWMAAVGLLVTPIGSSLSQWMPERVGGILFSGLMAFSALRLIRSLRFKQSSTSPLSNDMTGDCLLDANTGRLRWTPRCVRSLLQVGAYAGFLTGLFGVGGGFVIVPGLRRVSDLDMRSGVATSLMVIATISIFSALAMMVHGASVPVSGLWFAGAAGVGTLFGRWLSRYVALRALQCIFAAVTILAACVMLLKSI</sequence>
<feature type="transmembrane region" description="Helical" evidence="5">
    <location>
        <begin position="96"/>
        <end position="114"/>
    </location>
</feature>
<proteinExistence type="inferred from homology"/>
<evidence type="ECO:0000256" key="1">
    <source>
        <dbReference type="ARBA" id="ARBA00004141"/>
    </source>
</evidence>
<evidence type="ECO:0000256" key="2">
    <source>
        <dbReference type="ARBA" id="ARBA00022692"/>
    </source>
</evidence>
<evidence type="ECO:0000256" key="4">
    <source>
        <dbReference type="ARBA" id="ARBA00023136"/>
    </source>
</evidence>
<comment type="caution">
    <text evidence="6">The sequence shown here is derived from an EMBL/GenBank/DDBJ whole genome shotgun (WGS) entry which is preliminary data.</text>
</comment>
<evidence type="ECO:0000256" key="5">
    <source>
        <dbReference type="RuleBase" id="RU363041"/>
    </source>
</evidence>
<keyword evidence="7" id="KW-1185">Reference proteome</keyword>
<evidence type="ECO:0000313" key="6">
    <source>
        <dbReference type="EMBL" id="MBF8179258.1"/>
    </source>
</evidence>
<keyword evidence="4 5" id="KW-0472">Membrane</keyword>
<dbReference type="Pfam" id="PF01925">
    <property type="entry name" value="TauE"/>
    <property type="match status" value="1"/>
</dbReference>
<comment type="subcellular location">
    <subcellularLocation>
        <location evidence="5">Cell membrane</location>
        <topology evidence="5">Multi-pass membrane protein</topology>
    </subcellularLocation>
    <subcellularLocation>
        <location evidence="1">Membrane</location>
        <topology evidence="1">Multi-pass membrane protein</topology>
    </subcellularLocation>
</comment>